<dbReference type="Pfam" id="PF10545">
    <property type="entry name" value="MADF_DNA_bdg"/>
    <property type="match status" value="1"/>
</dbReference>
<feature type="domain" description="Myb-like" evidence="1">
    <location>
        <begin position="8"/>
        <end position="74"/>
    </location>
</feature>
<evidence type="ECO:0000313" key="3">
    <source>
        <dbReference type="EMBL" id="KAK9871334.1"/>
    </source>
</evidence>
<dbReference type="EMBL" id="JARQZJ010000005">
    <property type="protein sequence ID" value="KAK9871334.1"/>
    <property type="molecule type" value="Genomic_DNA"/>
</dbReference>
<dbReference type="PANTHER" id="PTHR12243">
    <property type="entry name" value="MADF DOMAIN TRANSCRIPTION FACTOR"/>
    <property type="match status" value="1"/>
</dbReference>
<dbReference type="AlphaFoldDB" id="A0AAW1TVZ8"/>
<evidence type="ECO:0000313" key="4">
    <source>
        <dbReference type="Proteomes" id="UP001431783"/>
    </source>
</evidence>
<dbReference type="GO" id="GO:0005667">
    <property type="term" value="C:transcription regulator complex"/>
    <property type="evidence" value="ECO:0007669"/>
    <property type="project" value="TreeGrafter"/>
</dbReference>
<name>A0AAW1TVZ8_9CUCU</name>
<dbReference type="Gene3D" id="1.10.10.60">
    <property type="entry name" value="Homeodomain-like"/>
    <property type="match status" value="1"/>
</dbReference>
<dbReference type="Proteomes" id="UP001431783">
    <property type="component" value="Unassembled WGS sequence"/>
</dbReference>
<accession>A0AAW1TVZ8</accession>
<gene>
    <name evidence="3" type="ORF">WA026_011601</name>
</gene>
<dbReference type="GO" id="GO:0006357">
    <property type="term" value="P:regulation of transcription by RNA polymerase II"/>
    <property type="evidence" value="ECO:0007669"/>
    <property type="project" value="TreeGrafter"/>
</dbReference>
<dbReference type="InterPro" id="IPR039353">
    <property type="entry name" value="TF_Adf1"/>
</dbReference>
<dbReference type="PROSITE" id="PS50090">
    <property type="entry name" value="MYB_LIKE"/>
    <property type="match status" value="1"/>
</dbReference>
<dbReference type="PROSITE" id="PS51029">
    <property type="entry name" value="MADF"/>
    <property type="match status" value="1"/>
</dbReference>
<sequence length="265" mass="30767">MSQKSSNTPRSRYLNFSNEEDAKLINIVEQIRPLYDMHDKNHKDMLLRNHLWVDVAINMGRSVPECKKRWRSMKDTYFRQKKINNKSNWILMKRLQFLDNTGRYYDGSAEATSDQHDDSLSTKEEEMHLIDDNACAQCSTTPKPSTIELRQYIDNINPYDPDSASESKNKPLQGEEVVKLIEQLNREKMEKDVLNDPLFAFFHSMALAVKKLPPELIAEARVEICSIVGNLEVRASRNSAQQEYLTEKAVKIEADQEEEILENNI</sequence>
<reference evidence="3 4" key="1">
    <citation type="submission" date="2023-03" db="EMBL/GenBank/DDBJ databases">
        <title>Genome insight into feeding habits of ladybird beetles.</title>
        <authorList>
            <person name="Li H.-S."/>
            <person name="Huang Y.-H."/>
            <person name="Pang H."/>
        </authorList>
    </citation>
    <scope>NUCLEOTIDE SEQUENCE [LARGE SCALE GENOMIC DNA]</scope>
    <source>
        <strain evidence="3">SYSU_2023b</strain>
        <tissue evidence="3">Whole body</tissue>
    </source>
</reference>
<dbReference type="SMART" id="SM00595">
    <property type="entry name" value="MADF"/>
    <property type="match status" value="1"/>
</dbReference>
<dbReference type="PANTHER" id="PTHR12243:SF60">
    <property type="entry name" value="SI:CH211-15D5.12-RELATED"/>
    <property type="match status" value="1"/>
</dbReference>
<dbReference type="CDD" id="cd00167">
    <property type="entry name" value="SANT"/>
    <property type="match status" value="1"/>
</dbReference>
<evidence type="ECO:0008006" key="5">
    <source>
        <dbReference type="Google" id="ProtNLM"/>
    </source>
</evidence>
<comment type="caution">
    <text evidence="3">The sequence shown here is derived from an EMBL/GenBank/DDBJ whole genome shotgun (WGS) entry which is preliminary data.</text>
</comment>
<keyword evidence="4" id="KW-1185">Reference proteome</keyword>
<dbReference type="GO" id="GO:0005634">
    <property type="term" value="C:nucleus"/>
    <property type="evidence" value="ECO:0007669"/>
    <property type="project" value="TreeGrafter"/>
</dbReference>
<evidence type="ECO:0000259" key="2">
    <source>
        <dbReference type="PROSITE" id="PS51029"/>
    </source>
</evidence>
<protein>
    <recommendedName>
        <fullName evidence="5">MADF domain-containing protein</fullName>
    </recommendedName>
</protein>
<dbReference type="InterPro" id="IPR001005">
    <property type="entry name" value="SANT/Myb"/>
</dbReference>
<proteinExistence type="predicted"/>
<evidence type="ECO:0000259" key="1">
    <source>
        <dbReference type="PROSITE" id="PS50090"/>
    </source>
</evidence>
<dbReference type="InterPro" id="IPR006578">
    <property type="entry name" value="MADF-dom"/>
</dbReference>
<dbReference type="SMART" id="SM00717">
    <property type="entry name" value="SANT"/>
    <property type="match status" value="1"/>
</dbReference>
<organism evidence="3 4">
    <name type="scientific">Henosepilachna vigintioctopunctata</name>
    <dbReference type="NCBI Taxonomy" id="420089"/>
    <lineage>
        <taxon>Eukaryota</taxon>
        <taxon>Metazoa</taxon>
        <taxon>Ecdysozoa</taxon>
        <taxon>Arthropoda</taxon>
        <taxon>Hexapoda</taxon>
        <taxon>Insecta</taxon>
        <taxon>Pterygota</taxon>
        <taxon>Neoptera</taxon>
        <taxon>Endopterygota</taxon>
        <taxon>Coleoptera</taxon>
        <taxon>Polyphaga</taxon>
        <taxon>Cucujiformia</taxon>
        <taxon>Coccinelloidea</taxon>
        <taxon>Coccinellidae</taxon>
        <taxon>Epilachninae</taxon>
        <taxon>Epilachnini</taxon>
        <taxon>Henosepilachna</taxon>
    </lineage>
</organism>
<feature type="domain" description="MADF" evidence="2">
    <location>
        <begin position="23"/>
        <end position="103"/>
    </location>
</feature>